<accession>A0A4Q9N7A1</accession>
<reference evidence="11" key="1">
    <citation type="submission" date="2019-01" db="EMBL/GenBank/DDBJ databases">
        <title>Draft genome sequences of three monokaryotic isolates of the white-rot basidiomycete fungus Dichomitus squalens.</title>
        <authorList>
            <consortium name="DOE Joint Genome Institute"/>
            <person name="Lopez S.C."/>
            <person name="Andreopoulos B."/>
            <person name="Pangilinan J."/>
            <person name="Lipzen A."/>
            <person name="Riley R."/>
            <person name="Ahrendt S."/>
            <person name="Ng V."/>
            <person name="Barry K."/>
            <person name="Daum C."/>
            <person name="Grigoriev I.V."/>
            <person name="Hilden K.S."/>
            <person name="Makela M.R."/>
            <person name="de Vries R.P."/>
        </authorList>
    </citation>
    <scope>NUCLEOTIDE SEQUENCE [LARGE SCALE GENOMIC DNA]</scope>
    <source>
        <strain evidence="11">OM18370.1</strain>
    </source>
</reference>
<dbReference type="FunFam" id="3.40.50.300:FF:000637">
    <property type="entry name" value="ATP-dependent RNA helicase DHX37/DHR1"/>
    <property type="match status" value="1"/>
</dbReference>
<evidence type="ECO:0000256" key="2">
    <source>
        <dbReference type="ARBA" id="ARBA00012552"/>
    </source>
</evidence>
<feature type="region of interest" description="Disordered" evidence="8">
    <location>
        <begin position="233"/>
        <end position="342"/>
    </location>
</feature>
<dbReference type="Pfam" id="PF04408">
    <property type="entry name" value="WHD_HA2"/>
    <property type="match status" value="1"/>
</dbReference>
<dbReference type="PANTHER" id="PTHR18934">
    <property type="entry name" value="ATP-DEPENDENT RNA HELICASE"/>
    <property type="match status" value="1"/>
</dbReference>
<organism evidence="11">
    <name type="scientific">Dichomitus squalens</name>
    <dbReference type="NCBI Taxonomy" id="114155"/>
    <lineage>
        <taxon>Eukaryota</taxon>
        <taxon>Fungi</taxon>
        <taxon>Dikarya</taxon>
        <taxon>Basidiomycota</taxon>
        <taxon>Agaricomycotina</taxon>
        <taxon>Agaricomycetes</taxon>
        <taxon>Polyporales</taxon>
        <taxon>Polyporaceae</taxon>
        <taxon>Dichomitus</taxon>
    </lineage>
</organism>
<protein>
    <recommendedName>
        <fullName evidence="2">RNA helicase</fullName>
        <ecNumber evidence="2">3.6.4.13</ecNumber>
    </recommendedName>
</protein>
<feature type="region of interest" description="Disordered" evidence="8">
    <location>
        <begin position="137"/>
        <end position="168"/>
    </location>
</feature>
<evidence type="ECO:0000256" key="7">
    <source>
        <dbReference type="ARBA" id="ARBA00047984"/>
    </source>
</evidence>
<dbReference type="GO" id="GO:0016787">
    <property type="term" value="F:hydrolase activity"/>
    <property type="evidence" value="ECO:0007669"/>
    <property type="project" value="UniProtKB-KW"/>
</dbReference>
<dbReference type="PROSITE" id="PS51194">
    <property type="entry name" value="HELICASE_CTER"/>
    <property type="match status" value="1"/>
</dbReference>
<feature type="domain" description="Helicase ATP-binding" evidence="9">
    <location>
        <begin position="453"/>
        <end position="631"/>
    </location>
</feature>
<dbReference type="GO" id="GO:0003723">
    <property type="term" value="F:RNA binding"/>
    <property type="evidence" value="ECO:0007669"/>
    <property type="project" value="TreeGrafter"/>
</dbReference>
<gene>
    <name evidence="11" type="ORF">BD311DRAFT_783774</name>
</gene>
<dbReference type="CDD" id="cd17982">
    <property type="entry name" value="DEXHc_DHX37"/>
    <property type="match status" value="1"/>
</dbReference>
<dbReference type="PROSITE" id="PS51192">
    <property type="entry name" value="HELICASE_ATP_BIND_1"/>
    <property type="match status" value="1"/>
</dbReference>
<dbReference type="Pfam" id="PF00270">
    <property type="entry name" value="DEAD"/>
    <property type="match status" value="1"/>
</dbReference>
<dbReference type="EC" id="3.6.4.13" evidence="2"/>
<dbReference type="Pfam" id="PF21010">
    <property type="entry name" value="HA2_C"/>
    <property type="match status" value="1"/>
</dbReference>
<keyword evidence="5" id="KW-0347">Helicase</keyword>
<dbReference type="SMART" id="SM00490">
    <property type="entry name" value="HELICc"/>
    <property type="match status" value="1"/>
</dbReference>
<dbReference type="SMART" id="SM00487">
    <property type="entry name" value="DEXDc"/>
    <property type="match status" value="1"/>
</dbReference>
<dbReference type="OrthoDB" id="10253254at2759"/>
<keyword evidence="3" id="KW-0547">Nucleotide-binding</keyword>
<name>A0A4Q9N7A1_9APHY</name>
<feature type="region of interest" description="Disordered" evidence="8">
    <location>
        <begin position="357"/>
        <end position="402"/>
    </location>
</feature>
<feature type="compositionally biased region" description="Basic and acidic residues" evidence="8">
    <location>
        <begin position="44"/>
        <end position="54"/>
    </location>
</feature>
<dbReference type="Pfam" id="PF07717">
    <property type="entry name" value="OB_NTP_bind"/>
    <property type="match status" value="1"/>
</dbReference>
<dbReference type="InterPro" id="IPR001650">
    <property type="entry name" value="Helicase_C-like"/>
</dbReference>
<dbReference type="PROSITE" id="PS00690">
    <property type="entry name" value="DEAH_ATP_HELICASE"/>
    <property type="match status" value="1"/>
</dbReference>
<dbReference type="CDD" id="cd18791">
    <property type="entry name" value="SF2_C_RHA"/>
    <property type="match status" value="1"/>
</dbReference>
<evidence type="ECO:0000256" key="6">
    <source>
        <dbReference type="ARBA" id="ARBA00022840"/>
    </source>
</evidence>
<dbReference type="InterPro" id="IPR003593">
    <property type="entry name" value="AAA+_ATPase"/>
</dbReference>
<feature type="region of interest" description="Disordered" evidence="8">
    <location>
        <begin position="203"/>
        <end position="222"/>
    </location>
</feature>
<dbReference type="Gene3D" id="1.20.120.1080">
    <property type="match status" value="1"/>
</dbReference>
<evidence type="ECO:0000256" key="5">
    <source>
        <dbReference type="ARBA" id="ARBA00022806"/>
    </source>
</evidence>
<dbReference type="Proteomes" id="UP000292957">
    <property type="component" value="Unassembled WGS sequence"/>
</dbReference>
<dbReference type="InterPro" id="IPR002464">
    <property type="entry name" value="DNA/RNA_helicase_DEAH_CS"/>
</dbReference>
<comment type="catalytic activity">
    <reaction evidence="7">
        <text>ATP + H2O = ADP + phosphate + H(+)</text>
        <dbReference type="Rhea" id="RHEA:13065"/>
        <dbReference type="ChEBI" id="CHEBI:15377"/>
        <dbReference type="ChEBI" id="CHEBI:15378"/>
        <dbReference type="ChEBI" id="CHEBI:30616"/>
        <dbReference type="ChEBI" id="CHEBI:43474"/>
        <dbReference type="ChEBI" id="CHEBI:456216"/>
        <dbReference type="EC" id="3.6.4.13"/>
    </reaction>
</comment>
<evidence type="ECO:0000256" key="4">
    <source>
        <dbReference type="ARBA" id="ARBA00022801"/>
    </source>
</evidence>
<feature type="region of interest" description="Disordered" evidence="8">
    <location>
        <begin position="1"/>
        <end position="54"/>
    </location>
</feature>
<dbReference type="InterPro" id="IPR007502">
    <property type="entry name" value="Helicase-assoc_dom"/>
</dbReference>
<evidence type="ECO:0000256" key="8">
    <source>
        <dbReference type="SAM" id="MobiDB-lite"/>
    </source>
</evidence>
<proteinExistence type="inferred from homology"/>
<dbReference type="Pfam" id="PF00271">
    <property type="entry name" value="Helicase_C"/>
    <property type="match status" value="1"/>
</dbReference>
<feature type="region of interest" description="Disordered" evidence="8">
    <location>
        <begin position="1016"/>
        <end position="1038"/>
    </location>
</feature>
<sequence>MQPRVRFNAKARSSHKKKAKRAKDRPEASQEDQVDPNAAIVVPKSEEEKERERKLKMREEILAESNSKASGKKKKRLDKYIEKKLKQEERLALFEKLSKSQAQASAAIQLQSSATLGTGKVTTHQHRLEQLRDKEVRRTLDGRSGKGKRRRTANPTLLAAEDSEEEYGVPMEVDALAEADDDDGEDVQEGMSRSRPVVVIDSGFSTTAQSPGSESLPSLPTVPAVGSALKRNADGTIVAPRISKRKPKDANRTFASWKDKRLNHRAKAAQEDFDSSFDSSDSAYDSDEKDDEGAIEAEGDSEESDSEDGSEDSENSSSAESHAEPDQVSTEEPESKKRKRLGFKDWAMKQLSAVKGYVAPLPDPDDPTAPSPALPEHPTKKRKTDHSKGPREMRGPLGEDMQLPKTAFAQQLQDGMKKGVKPKARKVIAVTRPQEVEEARMLLPIVSEEQPIMEAIILNTVVIICGETGSGKTTQVPQFLYEAGFGSPGSDNPGMIGVTQPRRVAAMSMASRVAHELSLTSSKVSYQIRYDATVSPSTAIKFMTDGVLLRELAVDFLLKKYSVIIIDEAHERSMNTDILIGVLSRVVKLREEMWKEGKEDVKPLRLIIMSATLRVSDFAENKTLFASPPPIINVPARQHPVTVHFSRRTNSDYISEAIKKTSKIHARLPPGGILVFLTGQNEITGVCRKLEARYGKKALEERRKSRQSLQSRLGGLAESLAKDSEPGRTVAPAHADVEAEDFDLGNFQRADEALAFDVDGDVDAEALESDDDSEGNDELGIEAEETDVPMHIVPLYALLPSEKQMEVFKPPPDGTRLVVVSTNVAETSLTIPGIRYVVDCGRAKERRYDVANGIQAFQVSWISKASAAQRAGRAGRTGPGHCYRLYSSALFENYFDAFSQPEILRMPIEGVVLQMKSMHIDAVVNFPFPTPPDRASLQKAERVLTHLGALSTATAKAGSTLGAAITDVGRTMALFPLSPRFSRMLVSGRQHGCLPYVIAIVSALSVGDPFLREEALDQEKDEDEGEEDEEELAHITGEAARAKEARRIRRKAFFASQKLHASLGNASSDVLRVLSVVGAYEFAGGGHKFCEEHFVRPKAMEEIHKLRAQISAIVQANFPDVHPGLAADLRPPSALQLKVLRQLVAAGFIDQVAVRKDVAQKGRAAGAGTQYTTARGVPYQALGIPDEDVFVHPSSVLAGGAPPEYVVYLEVVRTSRVYIKGLTVVNGAWLSALGKSLCTYSKPFKNKEGQSMVIPHFGPQGWELPPIREDQK</sequence>
<dbReference type="PANTHER" id="PTHR18934:SF99">
    <property type="entry name" value="ATP-DEPENDENT RNA HELICASE DHX37-RELATED"/>
    <property type="match status" value="1"/>
</dbReference>
<dbReference type="GO" id="GO:0003724">
    <property type="term" value="F:RNA helicase activity"/>
    <property type="evidence" value="ECO:0007669"/>
    <property type="project" value="UniProtKB-EC"/>
</dbReference>
<evidence type="ECO:0000259" key="10">
    <source>
        <dbReference type="PROSITE" id="PS51194"/>
    </source>
</evidence>
<feature type="compositionally biased region" description="Basic residues" evidence="8">
    <location>
        <begin position="7"/>
        <end position="23"/>
    </location>
</feature>
<dbReference type="GO" id="GO:0005730">
    <property type="term" value="C:nucleolus"/>
    <property type="evidence" value="ECO:0007669"/>
    <property type="project" value="TreeGrafter"/>
</dbReference>
<dbReference type="SMART" id="SM00847">
    <property type="entry name" value="HA2"/>
    <property type="match status" value="1"/>
</dbReference>
<dbReference type="AlphaFoldDB" id="A0A4Q9N7A1"/>
<evidence type="ECO:0000313" key="11">
    <source>
        <dbReference type="EMBL" id="TBU35061.1"/>
    </source>
</evidence>
<keyword evidence="6" id="KW-0067">ATP-binding</keyword>
<dbReference type="InterPro" id="IPR011709">
    <property type="entry name" value="DEAD-box_helicase_OB_fold"/>
</dbReference>
<evidence type="ECO:0000256" key="1">
    <source>
        <dbReference type="ARBA" id="ARBA00008792"/>
    </source>
</evidence>
<evidence type="ECO:0000256" key="3">
    <source>
        <dbReference type="ARBA" id="ARBA00022741"/>
    </source>
</evidence>
<keyword evidence="4 11" id="KW-0378">Hydrolase</keyword>
<feature type="compositionally biased region" description="Acidic residues" evidence="8">
    <location>
        <begin position="284"/>
        <end position="314"/>
    </location>
</feature>
<dbReference type="SMART" id="SM00382">
    <property type="entry name" value="AAA"/>
    <property type="match status" value="1"/>
</dbReference>
<feature type="domain" description="Helicase C-terminal" evidence="10">
    <location>
        <begin position="736"/>
        <end position="919"/>
    </location>
</feature>
<feature type="compositionally biased region" description="Polar residues" evidence="8">
    <location>
        <begin position="203"/>
        <end position="218"/>
    </location>
</feature>
<dbReference type="GO" id="GO:0005524">
    <property type="term" value="F:ATP binding"/>
    <property type="evidence" value="ECO:0007669"/>
    <property type="project" value="UniProtKB-KW"/>
</dbReference>
<evidence type="ECO:0000259" key="9">
    <source>
        <dbReference type="PROSITE" id="PS51192"/>
    </source>
</evidence>
<dbReference type="SUPFAM" id="SSF52540">
    <property type="entry name" value="P-loop containing nucleoside triphosphate hydrolases"/>
    <property type="match status" value="1"/>
</dbReference>
<dbReference type="EMBL" id="ML143387">
    <property type="protein sequence ID" value="TBU35061.1"/>
    <property type="molecule type" value="Genomic_DNA"/>
</dbReference>
<dbReference type="InterPro" id="IPR011545">
    <property type="entry name" value="DEAD/DEAH_box_helicase_dom"/>
</dbReference>
<comment type="similarity">
    <text evidence="1">Belongs to the DEAD box helicase family. DEAH subfamily.</text>
</comment>
<feature type="compositionally biased region" description="Acidic residues" evidence="8">
    <location>
        <begin position="1019"/>
        <end position="1031"/>
    </location>
</feature>
<feature type="region of interest" description="Disordered" evidence="8">
    <location>
        <begin position="699"/>
        <end position="732"/>
    </location>
</feature>
<dbReference type="InterPro" id="IPR027417">
    <property type="entry name" value="P-loop_NTPase"/>
</dbReference>
<dbReference type="GO" id="GO:0000462">
    <property type="term" value="P:maturation of SSU-rRNA from tricistronic rRNA transcript (SSU-rRNA, 5.8S rRNA, LSU-rRNA)"/>
    <property type="evidence" value="ECO:0007669"/>
    <property type="project" value="TreeGrafter"/>
</dbReference>
<dbReference type="InterPro" id="IPR014001">
    <property type="entry name" value="Helicase_ATP-bd"/>
</dbReference>
<dbReference type="Gene3D" id="3.40.50.300">
    <property type="entry name" value="P-loop containing nucleotide triphosphate hydrolases"/>
    <property type="match status" value="3"/>
</dbReference>
<dbReference type="GO" id="GO:1990904">
    <property type="term" value="C:ribonucleoprotein complex"/>
    <property type="evidence" value="ECO:0007669"/>
    <property type="project" value="UniProtKB-ARBA"/>
</dbReference>
<dbReference type="InterPro" id="IPR048333">
    <property type="entry name" value="HA2_WH"/>
</dbReference>